<accession>A0A8T0GRI2</accession>
<protein>
    <submittedName>
        <fullName evidence="1">Uncharacterized protein</fullName>
    </submittedName>
</protein>
<proteinExistence type="predicted"/>
<comment type="caution">
    <text evidence="1">The sequence shown here is derived from an EMBL/GenBank/DDBJ whole genome shotgun (WGS) entry which is preliminary data.</text>
</comment>
<dbReference type="AlphaFoldDB" id="A0A8T0GRI2"/>
<evidence type="ECO:0000313" key="1">
    <source>
        <dbReference type="EMBL" id="KAG0561600.1"/>
    </source>
</evidence>
<evidence type="ECO:0000313" key="2">
    <source>
        <dbReference type="Proteomes" id="UP000822688"/>
    </source>
</evidence>
<dbReference type="Proteomes" id="UP000822688">
    <property type="component" value="Chromosome 9"/>
</dbReference>
<gene>
    <name evidence="1" type="ORF">KC19_9G077000</name>
</gene>
<dbReference type="EMBL" id="CM026430">
    <property type="protein sequence ID" value="KAG0561600.1"/>
    <property type="molecule type" value="Genomic_DNA"/>
</dbReference>
<name>A0A8T0GRI2_CERPU</name>
<organism evidence="1 2">
    <name type="scientific">Ceratodon purpureus</name>
    <name type="common">Fire moss</name>
    <name type="synonym">Dicranum purpureum</name>
    <dbReference type="NCBI Taxonomy" id="3225"/>
    <lineage>
        <taxon>Eukaryota</taxon>
        <taxon>Viridiplantae</taxon>
        <taxon>Streptophyta</taxon>
        <taxon>Embryophyta</taxon>
        <taxon>Bryophyta</taxon>
        <taxon>Bryophytina</taxon>
        <taxon>Bryopsida</taxon>
        <taxon>Dicranidae</taxon>
        <taxon>Pseudoditrichales</taxon>
        <taxon>Ditrichaceae</taxon>
        <taxon>Ceratodon</taxon>
    </lineage>
</organism>
<keyword evidence="2" id="KW-1185">Reference proteome</keyword>
<sequence length="161" mass="17776">MNRFMLVDELGFPQLVQSVRDGFKLHSRNYLFNDNKKSIAESAPATQPSQEPSSISDAFGVNLCIDEDEDNDGELWWLVFQNGELVGFETSATSKEDIFGVVTLRLMSVKNMETVKIVKTFVMAGTDPANDLAGDLFLEKGQPSNCCSVNSVQREASAQSQ</sequence>
<reference evidence="1" key="1">
    <citation type="submission" date="2020-06" db="EMBL/GenBank/DDBJ databases">
        <title>WGS assembly of Ceratodon purpureus strain R40.</title>
        <authorList>
            <person name="Carey S.B."/>
            <person name="Jenkins J."/>
            <person name="Shu S."/>
            <person name="Lovell J.T."/>
            <person name="Sreedasyam A."/>
            <person name="Maumus F."/>
            <person name="Tiley G.P."/>
            <person name="Fernandez-Pozo N."/>
            <person name="Barry K."/>
            <person name="Chen C."/>
            <person name="Wang M."/>
            <person name="Lipzen A."/>
            <person name="Daum C."/>
            <person name="Saski C.A."/>
            <person name="Payton A.C."/>
            <person name="Mcbreen J.C."/>
            <person name="Conrad R.E."/>
            <person name="Kollar L.M."/>
            <person name="Olsson S."/>
            <person name="Huttunen S."/>
            <person name="Landis J.B."/>
            <person name="Wickett N.J."/>
            <person name="Johnson M.G."/>
            <person name="Rensing S.A."/>
            <person name="Grimwood J."/>
            <person name="Schmutz J."/>
            <person name="Mcdaniel S.F."/>
        </authorList>
    </citation>
    <scope>NUCLEOTIDE SEQUENCE</scope>
    <source>
        <strain evidence="1">R40</strain>
    </source>
</reference>